<keyword evidence="2" id="KW-1185">Reference proteome</keyword>
<accession>A0A923TDZ4</accession>
<evidence type="ECO:0000313" key="2">
    <source>
        <dbReference type="Proteomes" id="UP000650081"/>
    </source>
</evidence>
<evidence type="ECO:0000313" key="1">
    <source>
        <dbReference type="EMBL" id="MBC6995367.1"/>
    </source>
</evidence>
<dbReference type="AlphaFoldDB" id="A0A923TDZ4"/>
<gene>
    <name evidence="1" type="ORF">H9S92_14430</name>
</gene>
<organism evidence="1 2">
    <name type="scientific">Neolewinella lacunae</name>
    <dbReference type="NCBI Taxonomy" id="1517758"/>
    <lineage>
        <taxon>Bacteria</taxon>
        <taxon>Pseudomonadati</taxon>
        <taxon>Bacteroidota</taxon>
        <taxon>Saprospiria</taxon>
        <taxon>Saprospirales</taxon>
        <taxon>Lewinellaceae</taxon>
        <taxon>Neolewinella</taxon>
    </lineage>
</organism>
<dbReference type="RefSeq" id="WP_187467402.1">
    <property type="nucleotide sequence ID" value="NZ_JACSIT010000135.1"/>
</dbReference>
<reference evidence="1" key="1">
    <citation type="submission" date="2020-08" db="EMBL/GenBank/DDBJ databases">
        <title>Lewinella bacteria from marine environments.</title>
        <authorList>
            <person name="Zhong Y."/>
        </authorList>
    </citation>
    <scope>NUCLEOTIDE SEQUENCE</scope>
    <source>
        <strain evidence="1">KCTC 42187</strain>
    </source>
</reference>
<name>A0A923TDZ4_9BACT</name>
<dbReference type="EMBL" id="JACSIT010000135">
    <property type="protein sequence ID" value="MBC6995367.1"/>
    <property type="molecule type" value="Genomic_DNA"/>
</dbReference>
<comment type="caution">
    <text evidence="1">The sequence shown here is derived from an EMBL/GenBank/DDBJ whole genome shotgun (WGS) entry which is preliminary data.</text>
</comment>
<dbReference type="Proteomes" id="UP000650081">
    <property type="component" value="Unassembled WGS sequence"/>
</dbReference>
<protein>
    <submittedName>
        <fullName evidence="1">Uncharacterized protein</fullName>
    </submittedName>
</protein>
<sequence length="141" mass="15971">MRYLLILLIGLAGCSTGLCGQIVLDSLSYTVGKSCSDEFVHTVFVEFDATEADSIEFIYLSIGGADEKVETKFILLEPKIDNDRVFISKHEGTPFRYRFLIKALLLPAKIKELGHIRLYVSDTSYKYSNTLLKEVRPKNKK</sequence>
<proteinExistence type="predicted"/>